<dbReference type="OrthoDB" id="292174at2"/>
<reference evidence="3 4" key="1">
    <citation type="submission" date="2019-02" db="EMBL/GenBank/DDBJ databases">
        <title>Deep-cultivation of Planctomycetes and their phenomic and genomic characterization uncovers novel biology.</title>
        <authorList>
            <person name="Wiegand S."/>
            <person name="Jogler M."/>
            <person name="Boedeker C."/>
            <person name="Pinto D."/>
            <person name="Vollmers J."/>
            <person name="Rivas-Marin E."/>
            <person name="Kohn T."/>
            <person name="Peeters S.H."/>
            <person name="Heuer A."/>
            <person name="Rast P."/>
            <person name="Oberbeckmann S."/>
            <person name="Bunk B."/>
            <person name="Jeske O."/>
            <person name="Meyerdierks A."/>
            <person name="Storesund J.E."/>
            <person name="Kallscheuer N."/>
            <person name="Luecker S."/>
            <person name="Lage O.M."/>
            <person name="Pohl T."/>
            <person name="Merkel B.J."/>
            <person name="Hornburger P."/>
            <person name="Mueller R.-W."/>
            <person name="Bruemmer F."/>
            <person name="Labrenz M."/>
            <person name="Spormann A.M."/>
            <person name="Op den Camp H."/>
            <person name="Overmann J."/>
            <person name="Amann R."/>
            <person name="Jetten M.S.M."/>
            <person name="Mascher T."/>
            <person name="Medema M.H."/>
            <person name="Devos D.P."/>
            <person name="Kaster A.-K."/>
            <person name="Ovreas L."/>
            <person name="Rohde M."/>
            <person name="Galperin M.Y."/>
            <person name="Jogler C."/>
        </authorList>
    </citation>
    <scope>NUCLEOTIDE SEQUENCE [LARGE SCALE GENOMIC DNA]</scope>
    <source>
        <strain evidence="3 4">V22</strain>
    </source>
</reference>
<organism evidence="3 4">
    <name type="scientific">Calycomorphotria hydatis</name>
    <dbReference type="NCBI Taxonomy" id="2528027"/>
    <lineage>
        <taxon>Bacteria</taxon>
        <taxon>Pseudomonadati</taxon>
        <taxon>Planctomycetota</taxon>
        <taxon>Planctomycetia</taxon>
        <taxon>Planctomycetales</taxon>
        <taxon>Planctomycetaceae</taxon>
        <taxon>Calycomorphotria</taxon>
    </lineage>
</organism>
<feature type="transmembrane region" description="Helical" evidence="2">
    <location>
        <begin position="53"/>
        <end position="73"/>
    </location>
</feature>
<accession>A0A517T4K7</accession>
<keyword evidence="4" id="KW-1185">Reference proteome</keyword>
<evidence type="ECO:0000256" key="1">
    <source>
        <dbReference type="SAM" id="Coils"/>
    </source>
</evidence>
<protein>
    <submittedName>
        <fullName evidence="3">Uncharacterized protein</fullName>
    </submittedName>
</protein>
<evidence type="ECO:0000313" key="3">
    <source>
        <dbReference type="EMBL" id="QDT63281.1"/>
    </source>
</evidence>
<sequence>MPAYTALVFGLFLMAVAGVFIWTHWRTWKRRRDDLTLSDEEFRFHRNQFRRRVQTSGLIFLLGILIPAGDWYFERNKDPFVFAIFWIGILLIVLWIVLLAVGDFVSGRLHLMSALRKIERRREALEEEVANLKRDLQPPERNGH</sequence>
<feature type="transmembrane region" description="Helical" evidence="2">
    <location>
        <begin position="6"/>
        <end position="25"/>
    </location>
</feature>
<gene>
    <name evidence="3" type="ORF">V22_05000</name>
</gene>
<dbReference type="Proteomes" id="UP000319976">
    <property type="component" value="Chromosome"/>
</dbReference>
<keyword evidence="1" id="KW-0175">Coiled coil</keyword>
<name>A0A517T4K7_9PLAN</name>
<dbReference type="EMBL" id="CP036316">
    <property type="protein sequence ID" value="QDT63281.1"/>
    <property type="molecule type" value="Genomic_DNA"/>
</dbReference>
<evidence type="ECO:0000313" key="4">
    <source>
        <dbReference type="Proteomes" id="UP000319976"/>
    </source>
</evidence>
<dbReference type="AlphaFoldDB" id="A0A517T4K7"/>
<feature type="transmembrane region" description="Helical" evidence="2">
    <location>
        <begin position="79"/>
        <end position="102"/>
    </location>
</feature>
<dbReference type="RefSeq" id="WP_145259475.1">
    <property type="nucleotide sequence ID" value="NZ_CP036316.1"/>
</dbReference>
<evidence type="ECO:0000256" key="2">
    <source>
        <dbReference type="SAM" id="Phobius"/>
    </source>
</evidence>
<keyword evidence="2" id="KW-1133">Transmembrane helix</keyword>
<keyword evidence="2" id="KW-0812">Transmembrane</keyword>
<proteinExistence type="predicted"/>
<feature type="coiled-coil region" evidence="1">
    <location>
        <begin position="108"/>
        <end position="135"/>
    </location>
</feature>
<dbReference type="KEGG" id="chya:V22_05000"/>
<keyword evidence="2" id="KW-0472">Membrane</keyword>